<keyword evidence="3" id="KW-1185">Reference proteome</keyword>
<name>A0A8X6U380_NEPPI</name>
<dbReference type="EMBL" id="BMAW01117561">
    <property type="protein sequence ID" value="GFT75786.1"/>
    <property type="molecule type" value="Genomic_DNA"/>
</dbReference>
<feature type="compositionally biased region" description="Polar residues" evidence="1">
    <location>
        <begin position="1"/>
        <end position="29"/>
    </location>
</feature>
<protein>
    <submittedName>
        <fullName evidence="2">Uncharacterized protein</fullName>
    </submittedName>
</protein>
<dbReference type="AlphaFoldDB" id="A0A8X6U380"/>
<dbReference type="Proteomes" id="UP000887013">
    <property type="component" value="Unassembled WGS sequence"/>
</dbReference>
<proteinExistence type="predicted"/>
<comment type="caution">
    <text evidence="2">The sequence shown here is derived from an EMBL/GenBank/DDBJ whole genome shotgun (WGS) entry which is preliminary data.</text>
</comment>
<evidence type="ECO:0000313" key="2">
    <source>
        <dbReference type="EMBL" id="GFT75786.1"/>
    </source>
</evidence>
<gene>
    <name evidence="2" type="ORF">NPIL_220311</name>
</gene>
<organism evidence="2 3">
    <name type="scientific">Nephila pilipes</name>
    <name type="common">Giant wood spider</name>
    <name type="synonym">Nephila maculata</name>
    <dbReference type="NCBI Taxonomy" id="299642"/>
    <lineage>
        <taxon>Eukaryota</taxon>
        <taxon>Metazoa</taxon>
        <taxon>Ecdysozoa</taxon>
        <taxon>Arthropoda</taxon>
        <taxon>Chelicerata</taxon>
        <taxon>Arachnida</taxon>
        <taxon>Araneae</taxon>
        <taxon>Araneomorphae</taxon>
        <taxon>Entelegynae</taxon>
        <taxon>Araneoidea</taxon>
        <taxon>Nephilidae</taxon>
        <taxon>Nephila</taxon>
    </lineage>
</organism>
<sequence>IPTLNGLQYPSDQTRPDQCTSDSQNSEFTKTCEGRDKDSLRSLTALFLRELST</sequence>
<evidence type="ECO:0000313" key="3">
    <source>
        <dbReference type="Proteomes" id="UP000887013"/>
    </source>
</evidence>
<feature type="region of interest" description="Disordered" evidence="1">
    <location>
        <begin position="1"/>
        <end position="34"/>
    </location>
</feature>
<accession>A0A8X6U380</accession>
<feature type="non-terminal residue" evidence="2">
    <location>
        <position position="1"/>
    </location>
</feature>
<reference evidence="2" key="1">
    <citation type="submission" date="2020-08" db="EMBL/GenBank/DDBJ databases">
        <title>Multicomponent nature underlies the extraordinary mechanical properties of spider dragline silk.</title>
        <authorList>
            <person name="Kono N."/>
            <person name="Nakamura H."/>
            <person name="Mori M."/>
            <person name="Yoshida Y."/>
            <person name="Ohtoshi R."/>
            <person name="Malay A.D."/>
            <person name="Moran D.A.P."/>
            <person name="Tomita M."/>
            <person name="Numata K."/>
            <person name="Arakawa K."/>
        </authorList>
    </citation>
    <scope>NUCLEOTIDE SEQUENCE</scope>
</reference>
<evidence type="ECO:0000256" key="1">
    <source>
        <dbReference type="SAM" id="MobiDB-lite"/>
    </source>
</evidence>